<evidence type="ECO:0000259" key="6">
    <source>
        <dbReference type="PROSITE" id="PS50109"/>
    </source>
</evidence>
<dbReference type="InterPro" id="IPR011622">
    <property type="entry name" value="7TMR_DISM_rcpt_extracell_dom2"/>
</dbReference>
<dbReference type="InterPro" id="IPR003661">
    <property type="entry name" value="HisK_dim/P_dom"/>
</dbReference>
<feature type="transmembrane region" description="Helical" evidence="4">
    <location>
        <begin position="275"/>
        <end position="295"/>
    </location>
</feature>
<dbReference type="InterPro" id="IPR003594">
    <property type="entry name" value="HATPase_dom"/>
</dbReference>
<feature type="transmembrane region" description="Helical" evidence="4">
    <location>
        <begin position="329"/>
        <end position="347"/>
    </location>
</feature>
<reference evidence="7 8" key="1">
    <citation type="submission" date="2016-10" db="EMBL/GenBank/DDBJ databases">
        <authorList>
            <person name="de Groot N.N."/>
        </authorList>
    </citation>
    <scope>NUCLEOTIDE SEQUENCE [LARGE SCALE GENOMIC DNA]</scope>
    <source>
        <strain evidence="7 8">47C3B</strain>
    </source>
</reference>
<feature type="transmembrane region" description="Helical" evidence="4">
    <location>
        <begin position="208"/>
        <end position="225"/>
    </location>
</feature>
<dbReference type="OrthoDB" id="9806995at2"/>
<organism evidence="7 8">
    <name type="scientific">Mucilaginibacter pineti</name>
    <dbReference type="NCBI Taxonomy" id="1391627"/>
    <lineage>
        <taxon>Bacteria</taxon>
        <taxon>Pseudomonadati</taxon>
        <taxon>Bacteroidota</taxon>
        <taxon>Sphingobacteriia</taxon>
        <taxon>Sphingobacteriales</taxon>
        <taxon>Sphingobacteriaceae</taxon>
        <taxon>Mucilaginibacter</taxon>
    </lineage>
</organism>
<evidence type="ECO:0000256" key="2">
    <source>
        <dbReference type="ARBA" id="ARBA00012438"/>
    </source>
</evidence>
<accession>A0A1G6YTL9</accession>
<protein>
    <recommendedName>
        <fullName evidence="2">histidine kinase</fullName>
        <ecNumber evidence="2">2.7.13.3</ecNumber>
    </recommendedName>
</protein>
<proteinExistence type="predicted"/>
<keyword evidence="3" id="KW-0597">Phosphoprotein</keyword>
<dbReference type="Pfam" id="PF02518">
    <property type="entry name" value="HATPase_c"/>
    <property type="match status" value="1"/>
</dbReference>
<keyword evidence="8" id="KW-1185">Reference proteome</keyword>
<dbReference type="AlphaFoldDB" id="A0A1G6YTL9"/>
<dbReference type="SMART" id="SM00387">
    <property type="entry name" value="HATPase_c"/>
    <property type="match status" value="1"/>
</dbReference>
<dbReference type="Pfam" id="PF07696">
    <property type="entry name" value="7TMR-DISMED2"/>
    <property type="match status" value="1"/>
</dbReference>
<keyword evidence="5" id="KW-0732">Signal</keyword>
<dbReference type="CDD" id="cd00082">
    <property type="entry name" value="HisKA"/>
    <property type="match status" value="1"/>
</dbReference>
<comment type="catalytic activity">
    <reaction evidence="1">
        <text>ATP + protein L-histidine = ADP + protein N-phospho-L-histidine.</text>
        <dbReference type="EC" id="2.7.13.3"/>
    </reaction>
</comment>
<evidence type="ECO:0000256" key="3">
    <source>
        <dbReference type="ARBA" id="ARBA00022553"/>
    </source>
</evidence>
<dbReference type="EC" id="2.7.13.3" evidence="2"/>
<dbReference type="InterPro" id="IPR004358">
    <property type="entry name" value="Sig_transdc_His_kin-like_C"/>
</dbReference>
<dbReference type="EMBL" id="FNAI01000003">
    <property type="protein sequence ID" value="SDD93403.1"/>
    <property type="molecule type" value="Genomic_DNA"/>
</dbReference>
<dbReference type="InterPro" id="IPR011623">
    <property type="entry name" value="7TMR_DISM_rcpt_extracell_dom1"/>
</dbReference>
<dbReference type="PRINTS" id="PR00344">
    <property type="entry name" value="BCTRLSENSOR"/>
</dbReference>
<dbReference type="GO" id="GO:0000155">
    <property type="term" value="F:phosphorelay sensor kinase activity"/>
    <property type="evidence" value="ECO:0007669"/>
    <property type="project" value="InterPro"/>
</dbReference>
<feature type="domain" description="Histidine kinase" evidence="6">
    <location>
        <begin position="461"/>
        <end position="709"/>
    </location>
</feature>
<keyword evidence="4" id="KW-0812">Transmembrane</keyword>
<dbReference type="InterPro" id="IPR005467">
    <property type="entry name" value="His_kinase_dom"/>
</dbReference>
<name>A0A1G6YTL9_9SPHI</name>
<keyword evidence="4" id="KW-0472">Membrane</keyword>
<dbReference type="STRING" id="1391627.SAMN05216464_10383"/>
<dbReference type="PANTHER" id="PTHR43065:SF42">
    <property type="entry name" value="TWO-COMPONENT SENSOR PPRA"/>
    <property type="match status" value="1"/>
</dbReference>
<dbReference type="InterPro" id="IPR036890">
    <property type="entry name" value="HATPase_C_sf"/>
</dbReference>
<evidence type="ECO:0000256" key="4">
    <source>
        <dbReference type="SAM" id="Phobius"/>
    </source>
</evidence>
<feature type="transmembrane region" description="Helical" evidence="4">
    <location>
        <begin position="245"/>
        <end position="263"/>
    </location>
</feature>
<dbReference type="RefSeq" id="WP_091147748.1">
    <property type="nucleotide sequence ID" value="NZ_FNAI01000003.1"/>
</dbReference>
<dbReference type="PANTHER" id="PTHR43065">
    <property type="entry name" value="SENSOR HISTIDINE KINASE"/>
    <property type="match status" value="1"/>
</dbReference>
<dbReference type="Proteomes" id="UP000199072">
    <property type="component" value="Unassembled WGS sequence"/>
</dbReference>
<dbReference type="InterPro" id="IPR036097">
    <property type="entry name" value="HisK_dim/P_sf"/>
</dbReference>
<evidence type="ECO:0000313" key="7">
    <source>
        <dbReference type="EMBL" id="SDD93403.1"/>
    </source>
</evidence>
<sequence>MKKILIIAYLILQYATAFAGNTDTLIVNTNQSQLLTSRYFNELNDHDGTLTIQQVLNSNDFYTSKTLLPTLKFSKSTIWLKVVLKNNTDESIIPISVTASVIDALDLYYIDKTDKKITHISIDQLQSNFLLQKITSIQYPILPGTVNTIYLRVKSNASTIIPLRIYSVSAFLENRTIENIIMGAIAGILLVMGLYNLMLFSIVGDRSYLYYVFYILFLGLSQSLLRGYGGILFTNKAILNNYVIPIIRVCFGFSLLLFVGEFLHLKKRLKHWYKYYLCLYGLYTLLLLAILFGFVVAAYNLITITISLTAVSLLIIGVYLYVKGFKPAKFFMLGWGLFLVSILISVARNKGLIIYNDFTANIIPYSSVAELVLFSAALADKINFYRGQKIQLQNFAITVAKENERLTTEQNILLENKVKERTNELIVTNKNLSVTIEDLKNTQKKLIDTEKMASLGQLTAGVAHEINNPINFVSSNVNPLRLDFDELFLLLDSYDAALSNPGHPRFLEVLNDYKEKVDPIFIKDEITTLLNGIEEGARRTAEIVKSLRTFSSTDDLVLKTLDIDKAIYANLLILRSTIPYYIQITPLLDTIEPLNCYPGKINQMLINLISNSVYAIKAKQTHENESILIVTKDEPEYIYIEITDTGTGMTDETKQRMFEPFFTTKDVGEGTGLGLSIVFGIIEKHHGSIEVVSELGKGTKITVQLPKNLV</sequence>
<dbReference type="Gene3D" id="2.60.40.2380">
    <property type="match status" value="1"/>
</dbReference>
<feature type="signal peptide" evidence="5">
    <location>
        <begin position="1"/>
        <end position="19"/>
    </location>
</feature>
<evidence type="ECO:0000256" key="5">
    <source>
        <dbReference type="SAM" id="SignalP"/>
    </source>
</evidence>
<evidence type="ECO:0000313" key="8">
    <source>
        <dbReference type="Proteomes" id="UP000199072"/>
    </source>
</evidence>
<dbReference type="PROSITE" id="PS50109">
    <property type="entry name" value="HIS_KIN"/>
    <property type="match status" value="1"/>
</dbReference>
<dbReference type="Gene3D" id="1.10.287.130">
    <property type="match status" value="1"/>
</dbReference>
<dbReference type="SUPFAM" id="SSF55874">
    <property type="entry name" value="ATPase domain of HSP90 chaperone/DNA topoisomerase II/histidine kinase"/>
    <property type="match status" value="1"/>
</dbReference>
<evidence type="ECO:0000256" key="1">
    <source>
        <dbReference type="ARBA" id="ARBA00000085"/>
    </source>
</evidence>
<keyword evidence="4" id="KW-1133">Transmembrane helix</keyword>
<feature type="chain" id="PRO_5011781025" description="histidine kinase" evidence="5">
    <location>
        <begin position="20"/>
        <end position="710"/>
    </location>
</feature>
<dbReference type="Pfam" id="PF07695">
    <property type="entry name" value="7TMR-DISM_7TM"/>
    <property type="match status" value="1"/>
</dbReference>
<feature type="transmembrane region" description="Helical" evidence="4">
    <location>
        <begin position="180"/>
        <end position="201"/>
    </location>
</feature>
<gene>
    <name evidence="7" type="ORF">SAMN05216464_10383</name>
</gene>
<dbReference type="SUPFAM" id="SSF47384">
    <property type="entry name" value="Homodimeric domain of signal transducing histidine kinase"/>
    <property type="match status" value="1"/>
</dbReference>
<dbReference type="Gene3D" id="3.30.565.10">
    <property type="entry name" value="Histidine kinase-like ATPase, C-terminal domain"/>
    <property type="match status" value="1"/>
</dbReference>
<feature type="transmembrane region" description="Helical" evidence="4">
    <location>
        <begin position="301"/>
        <end position="322"/>
    </location>
</feature>